<proteinExistence type="predicted"/>
<protein>
    <submittedName>
        <fullName evidence="2">Uncharacterized protein</fullName>
    </submittedName>
</protein>
<dbReference type="Proteomes" id="UP000324222">
    <property type="component" value="Unassembled WGS sequence"/>
</dbReference>
<evidence type="ECO:0000256" key="1">
    <source>
        <dbReference type="SAM" id="SignalP"/>
    </source>
</evidence>
<dbReference type="OrthoDB" id="8188647at2759"/>
<feature type="chain" id="PRO_5023089855" evidence="1">
    <location>
        <begin position="25"/>
        <end position="210"/>
    </location>
</feature>
<reference evidence="2 3" key="1">
    <citation type="submission" date="2019-05" db="EMBL/GenBank/DDBJ databases">
        <title>Another draft genome of Portunus trituberculatus and its Hox gene families provides insights of decapod evolution.</title>
        <authorList>
            <person name="Jeong J.-H."/>
            <person name="Song I."/>
            <person name="Kim S."/>
            <person name="Choi T."/>
            <person name="Kim D."/>
            <person name="Ryu S."/>
            <person name="Kim W."/>
        </authorList>
    </citation>
    <scope>NUCLEOTIDE SEQUENCE [LARGE SCALE GENOMIC DNA]</scope>
    <source>
        <tissue evidence="2">Muscle</tissue>
    </source>
</reference>
<name>A0A5B7CUX6_PORTR</name>
<accession>A0A5B7CUX6</accession>
<dbReference type="AlphaFoldDB" id="A0A5B7CUX6"/>
<evidence type="ECO:0000313" key="3">
    <source>
        <dbReference type="Proteomes" id="UP000324222"/>
    </source>
</evidence>
<keyword evidence="1" id="KW-0732">Signal</keyword>
<dbReference type="EMBL" id="VSRR010000295">
    <property type="protein sequence ID" value="MPC13637.1"/>
    <property type="molecule type" value="Genomic_DNA"/>
</dbReference>
<sequence length="210" mass="22413">MAGTWRVCVAVATVVCAVLPLGAAEVQDNSTVAPLPQVTVGFKVLPQNVTERSKGQPKGVAVLSMAERGTEGNRSLVWGRGVPPTPPVTTQDAPHPLPPPVVTVASRLLYSPGKKEEERDGGSRSPFVGDVPLREIEFDPVPPGDVYRTDTTHAQSTMLAWAGAFVSLLQPASIPLGEYHCTIDSCLSCLICQYVEGRSFMTSIVRSLTF</sequence>
<gene>
    <name evidence="2" type="ORF">E2C01_006377</name>
</gene>
<evidence type="ECO:0000313" key="2">
    <source>
        <dbReference type="EMBL" id="MPC13637.1"/>
    </source>
</evidence>
<comment type="caution">
    <text evidence="2">The sequence shown here is derived from an EMBL/GenBank/DDBJ whole genome shotgun (WGS) entry which is preliminary data.</text>
</comment>
<feature type="signal peptide" evidence="1">
    <location>
        <begin position="1"/>
        <end position="24"/>
    </location>
</feature>
<organism evidence="2 3">
    <name type="scientific">Portunus trituberculatus</name>
    <name type="common">Swimming crab</name>
    <name type="synonym">Neptunus trituberculatus</name>
    <dbReference type="NCBI Taxonomy" id="210409"/>
    <lineage>
        <taxon>Eukaryota</taxon>
        <taxon>Metazoa</taxon>
        <taxon>Ecdysozoa</taxon>
        <taxon>Arthropoda</taxon>
        <taxon>Crustacea</taxon>
        <taxon>Multicrustacea</taxon>
        <taxon>Malacostraca</taxon>
        <taxon>Eumalacostraca</taxon>
        <taxon>Eucarida</taxon>
        <taxon>Decapoda</taxon>
        <taxon>Pleocyemata</taxon>
        <taxon>Brachyura</taxon>
        <taxon>Eubrachyura</taxon>
        <taxon>Portunoidea</taxon>
        <taxon>Portunidae</taxon>
        <taxon>Portuninae</taxon>
        <taxon>Portunus</taxon>
    </lineage>
</organism>
<keyword evidence="3" id="KW-1185">Reference proteome</keyword>